<organism evidence="1 2">
    <name type="scientific">Desulfonema limicola</name>
    <dbReference type="NCBI Taxonomy" id="45656"/>
    <lineage>
        <taxon>Bacteria</taxon>
        <taxon>Pseudomonadati</taxon>
        <taxon>Thermodesulfobacteriota</taxon>
        <taxon>Desulfobacteria</taxon>
        <taxon>Desulfobacterales</taxon>
        <taxon>Desulfococcaceae</taxon>
        <taxon>Desulfonema</taxon>
    </lineage>
</organism>
<evidence type="ECO:0000313" key="2">
    <source>
        <dbReference type="Proteomes" id="UP000663720"/>
    </source>
</evidence>
<evidence type="ECO:0008006" key="3">
    <source>
        <dbReference type="Google" id="ProtNLM"/>
    </source>
</evidence>
<dbReference type="AlphaFoldDB" id="A0A975BCR0"/>
<sequence>MKKIITSEIYHDGEYYCAKCMDFDVFTQGKTIDETVKNLKEALTLHFEDDSDAADIYDPVPYLFGMMDLGEIHV</sequence>
<name>A0A975BCR0_9BACT</name>
<evidence type="ECO:0000313" key="1">
    <source>
        <dbReference type="EMBL" id="QTA83269.1"/>
    </source>
</evidence>
<accession>A0A975BCR0</accession>
<gene>
    <name evidence="1" type="ORF">dnl_56650</name>
</gene>
<dbReference type="InterPro" id="IPR035069">
    <property type="entry name" value="TTHA1013/TTHA0281-like"/>
</dbReference>
<dbReference type="Proteomes" id="UP000663720">
    <property type="component" value="Chromosome"/>
</dbReference>
<dbReference type="SUPFAM" id="SSF143100">
    <property type="entry name" value="TTHA1013/TTHA0281-like"/>
    <property type="match status" value="1"/>
</dbReference>
<dbReference type="EMBL" id="CP061799">
    <property type="protein sequence ID" value="QTA83269.1"/>
    <property type="molecule type" value="Genomic_DNA"/>
</dbReference>
<dbReference type="KEGG" id="dli:dnl_56650"/>
<proteinExistence type="predicted"/>
<protein>
    <recommendedName>
        <fullName evidence="3">Type II toxin-antitoxin system HicB family antitoxin</fullName>
    </recommendedName>
</protein>
<reference evidence="1" key="1">
    <citation type="journal article" date="2021" name="Microb. Physiol.">
        <title>Proteogenomic Insights into the Physiology of Marine, Sulfate-Reducing, Filamentous Desulfonema limicola and Desulfonema magnum.</title>
        <authorList>
            <person name="Schnaars V."/>
            <person name="Wohlbrand L."/>
            <person name="Scheve S."/>
            <person name="Hinrichs C."/>
            <person name="Reinhardt R."/>
            <person name="Rabus R."/>
        </authorList>
    </citation>
    <scope>NUCLEOTIDE SEQUENCE</scope>
    <source>
        <strain evidence="1">5ac10</strain>
    </source>
</reference>
<dbReference type="RefSeq" id="WP_246514812.1">
    <property type="nucleotide sequence ID" value="NZ_CP061799.1"/>
</dbReference>
<keyword evidence="2" id="KW-1185">Reference proteome</keyword>
<dbReference type="Gene3D" id="3.30.160.250">
    <property type="match status" value="1"/>
</dbReference>